<comment type="similarity">
    <text evidence="1">Belongs to the bacterial ribosomal protein bL33 family.</text>
</comment>
<dbReference type="InterPro" id="IPR018264">
    <property type="entry name" value="Ribosomal_bL33_CS"/>
</dbReference>
<dbReference type="PANTHER" id="PTHR15238:SF1">
    <property type="entry name" value="LARGE RIBOSOMAL SUBUNIT PROTEIN BL33M"/>
    <property type="match status" value="1"/>
</dbReference>
<dbReference type="InterPro" id="IPR001705">
    <property type="entry name" value="Ribosomal_bL33"/>
</dbReference>
<evidence type="ECO:0000256" key="1">
    <source>
        <dbReference type="ARBA" id="ARBA00007596"/>
    </source>
</evidence>
<name>A0A8K0F209_ANDGO</name>
<dbReference type="InterPro" id="IPR011332">
    <property type="entry name" value="Ribosomal_zn-bd"/>
</dbReference>
<dbReference type="GO" id="GO:0015934">
    <property type="term" value="C:large ribosomal subunit"/>
    <property type="evidence" value="ECO:0007669"/>
    <property type="project" value="TreeGrafter"/>
</dbReference>
<reference evidence="5" key="1">
    <citation type="submission" date="2019-09" db="EMBL/GenBank/DDBJ databases">
        <title>The Mitochondrial Proteome of the Jakobid, Andalucia godoyi, a Protist With the Most Gene-Rich and Bacteria-Like Mitochondrial Genome.</title>
        <authorList>
            <person name="Gray M.W."/>
            <person name="Burger G."/>
            <person name="Derelle R."/>
            <person name="Klimes V."/>
            <person name="Leger M."/>
            <person name="Sarrasin M."/>
            <person name="Vlcek C."/>
            <person name="Roger A.J."/>
            <person name="Elias M."/>
            <person name="Lang B.F."/>
        </authorList>
    </citation>
    <scope>NUCLEOTIDE SEQUENCE</scope>
    <source>
        <strain evidence="5">And28</strain>
    </source>
</reference>
<dbReference type="NCBIfam" id="TIGR01023">
    <property type="entry name" value="rpmG_bact"/>
    <property type="match status" value="1"/>
</dbReference>
<dbReference type="PANTHER" id="PTHR15238">
    <property type="entry name" value="54S RIBOSOMAL PROTEIN L39, MITOCHONDRIAL"/>
    <property type="match status" value="1"/>
</dbReference>
<dbReference type="PROSITE" id="PS00582">
    <property type="entry name" value="RIBOSOMAL_L33"/>
    <property type="match status" value="1"/>
</dbReference>
<organism evidence="5 6">
    <name type="scientific">Andalucia godoyi</name>
    <name type="common">Flagellate</name>
    <dbReference type="NCBI Taxonomy" id="505711"/>
    <lineage>
        <taxon>Eukaryota</taxon>
        <taxon>Discoba</taxon>
        <taxon>Jakobida</taxon>
        <taxon>Andalucina</taxon>
        <taxon>Andaluciidae</taxon>
        <taxon>Andalucia</taxon>
    </lineage>
</organism>
<accession>A0A8K0F209</accession>
<evidence type="ECO:0000256" key="3">
    <source>
        <dbReference type="ARBA" id="ARBA00023274"/>
    </source>
</evidence>
<evidence type="ECO:0000256" key="2">
    <source>
        <dbReference type="ARBA" id="ARBA00022980"/>
    </source>
</evidence>
<keyword evidence="2 5" id="KW-0689">Ribosomal protein</keyword>
<protein>
    <recommendedName>
        <fullName evidence="4">Large ribosomal subunit protein bL33c</fullName>
    </recommendedName>
</protein>
<dbReference type="Gene3D" id="2.20.28.120">
    <property type="entry name" value="Ribosomal protein L33"/>
    <property type="match status" value="1"/>
</dbReference>
<keyword evidence="6" id="KW-1185">Reference proteome</keyword>
<dbReference type="AlphaFoldDB" id="A0A8K0F209"/>
<dbReference type="GO" id="GO:0006412">
    <property type="term" value="P:translation"/>
    <property type="evidence" value="ECO:0007669"/>
    <property type="project" value="InterPro"/>
</dbReference>
<evidence type="ECO:0000313" key="5">
    <source>
        <dbReference type="EMBL" id="KAF0852343.1"/>
    </source>
</evidence>
<comment type="caution">
    <text evidence="5">The sequence shown here is derived from an EMBL/GenBank/DDBJ whole genome shotgun (WGS) entry which is preliminary data.</text>
</comment>
<keyword evidence="3" id="KW-0687">Ribonucleoprotein</keyword>
<dbReference type="GO" id="GO:0003735">
    <property type="term" value="F:structural constituent of ribosome"/>
    <property type="evidence" value="ECO:0007669"/>
    <property type="project" value="InterPro"/>
</dbReference>
<sequence length="56" mass="6270">MAKGKGKAILVKLLSAAGTGFFYVTTKNPRVPTKLAFRKYDPMVQQHVLFTETKLK</sequence>
<dbReference type="SUPFAM" id="SSF57829">
    <property type="entry name" value="Zn-binding ribosomal proteins"/>
    <property type="match status" value="1"/>
</dbReference>
<proteinExistence type="inferred from homology"/>
<dbReference type="NCBIfam" id="NF001860">
    <property type="entry name" value="PRK00595.1"/>
    <property type="match status" value="1"/>
</dbReference>
<evidence type="ECO:0000313" key="6">
    <source>
        <dbReference type="Proteomes" id="UP000799049"/>
    </source>
</evidence>
<dbReference type="GO" id="GO:0005737">
    <property type="term" value="C:cytoplasm"/>
    <property type="evidence" value="ECO:0007669"/>
    <property type="project" value="UniProtKB-ARBA"/>
</dbReference>
<gene>
    <name evidence="5" type="ORF">ANDGO_08791</name>
</gene>
<evidence type="ECO:0000256" key="4">
    <source>
        <dbReference type="ARBA" id="ARBA00035276"/>
    </source>
</evidence>
<dbReference type="OrthoDB" id="275534at2759"/>
<dbReference type="EMBL" id="VRVR01000043">
    <property type="protein sequence ID" value="KAF0852343.1"/>
    <property type="molecule type" value="Genomic_DNA"/>
</dbReference>
<dbReference type="Pfam" id="PF00471">
    <property type="entry name" value="Ribosomal_L33"/>
    <property type="match status" value="1"/>
</dbReference>
<dbReference type="Proteomes" id="UP000799049">
    <property type="component" value="Unassembled WGS sequence"/>
</dbReference>
<dbReference type="InterPro" id="IPR038584">
    <property type="entry name" value="Ribosomal_bL33_sf"/>
</dbReference>